<keyword evidence="1" id="KW-1133">Transmembrane helix</keyword>
<dbReference type="EMBL" id="JBHTMP010000047">
    <property type="protein sequence ID" value="MFD1324383.1"/>
    <property type="molecule type" value="Genomic_DNA"/>
</dbReference>
<keyword evidence="1" id="KW-0812">Transmembrane</keyword>
<sequence>MKALTLAEARLLVRSPIVWGAMVLAFALGVTLGWTRMPDWERFAMNAGTAALLLGAGLLLAGHLAVSRDHRAGVVESHTVLPIPARHRTVSLLALAPVAALLGALLLGALLLSLLPDWPAGRLEWPNLLVVVVVPALAVSVGVALGRWLPATAAGPLGLIVVAAIVLVLPGLGNGDSNLGWWLSPVLQHRNVVPGAPQPTGWHLLYLVSLVVAVGAVTLLRHWRLLPSAAGMVALTVAVASVGPQLDSIPQVLTQELEDRYAGEAVLVCQRHNEVRYCALPGYERWIVRWREAVAPVVAVLPPSVRADLPRVRQFAYSFHGTQSPADVATDMIWGRQGSWAADSRAQLAASFAAKIVGLPGLWTVDPAIRFRGCSASGQARTVITLWLAAQALPDGAALLRAHRLSLFPSRYGQPEIDAAVALLGLPRQQVAGIVATGWDRLTAPTAGFDVLTALGLPVPADASASAANASPDSEVTRCP</sequence>
<evidence type="ECO:0000313" key="3">
    <source>
        <dbReference type="Proteomes" id="UP001597260"/>
    </source>
</evidence>
<dbReference type="RefSeq" id="WP_377574928.1">
    <property type="nucleotide sequence ID" value="NZ_JBHTMP010000047.1"/>
</dbReference>
<feature type="transmembrane region" description="Helical" evidence="1">
    <location>
        <begin position="127"/>
        <end position="146"/>
    </location>
</feature>
<feature type="transmembrane region" description="Helical" evidence="1">
    <location>
        <begin position="92"/>
        <end position="115"/>
    </location>
</feature>
<keyword evidence="3" id="KW-1185">Reference proteome</keyword>
<protein>
    <recommendedName>
        <fullName evidence="4">ABC transporter permease</fullName>
    </recommendedName>
</protein>
<evidence type="ECO:0008006" key="4">
    <source>
        <dbReference type="Google" id="ProtNLM"/>
    </source>
</evidence>
<evidence type="ECO:0000313" key="2">
    <source>
        <dbReference type="EMBL" id="MFD1324383.1"/>
    </source>
</evidence>
<evidence type="ECO:0000256" key="1">
    <source>
        <dbReference type="SAM" id="Phobius"/>
    </source>
</evidence>
<gene>
    <name evidence="2" type="ORF">ACFQ4H_25170</name>
</gene>
<feature type="transmembrane region" description="Helical" evidence="1">
    <location>
        <begin position="153"/>
        <end position="173"/>
    </location>
</feature>
<feature type="transmembrane region" description="Helical" evidence="1">
    <location>
        <begin position="47"/>
        <end position="66"/>
    </location>
</feature>
<feature type="transmembrane region" description="Helical" evidence="1">
    <location>
        <begin position="201"/>
        <end position="220"/>
    </location>
</feature>
<organism evidence="2 3">
    <name type="scientific">Micromonospora sonneratiae</name>
    <dbReference type="NCBI Taxonomy" id="1184706"/>
    <lineage>
        <taxon>Bacteria</taxon>
        <taxon>Bacillati</taxon>
        <taxon>Actinomycetota</taxon>
        <taxon>Actinomycetes</taxon>
        <taxon>Micromonosporales</taxon>
        <taxon>Micromonosporaceae</taxon>
        <taxon>Micromonospora</taxon>
    </lineage>
</organism>
<reference evidence="3" key="1">
    <citation type="journal article" date="2019" name="Int. J. Syst. Evol. Microbiol.">
        <title>The Global Catalogue of Microorganisms (GCM) 10K type strain sequencing project: providing services to taxonomists for standard genome sequencing and annotation.</title>
        <authorList>
            <consortium name="The Broad Institute Genomics Platform"/>
            <consortium name="The Broad Institute Genome Sequencing Center for Infectious Disease"/>
            <person name="Wu L."/>
            <person name="Ma J."/>
        </authorList>
    </citation>
    <scope>NUCLEOTIDE SEQUENCE [LARGE SCALE GENOMIC DNA]</scope>
    <source>
        <strain evidence="3">JCM 31037</strain>
    </source>
</reference>
<dbReference type="Proteomes" id="UP001597260">
    <property type="component" value="Unassembled WGS sequence"/>
</dbReference>
<accession>A0ABW3YNW9</accession>
<name>A0ABW3YNW9_9ACTN</name>
<proteinExistence type="predicted"/>
<comment type="caution">
    <text evidence="2">The sequence shown here is derived from an EMBL/GenBank/DDBJ whole genome shotgun (WGS) entry which is preliminary data.</text>
</comment>
<feature type="transmembrane region" description="Helical" evidence="1">
    <location>
        <begin position="12"/>
        <end position="35"/>
    </location>
</feature>
<keyword evidence="1" id="KW-0472">Membrane</keyword>
<feature type="transmembrane region" description="Helical" evidence="1">
    <location>
        <begin position="225"/>
        <end position="243"/>
    </location>
</feature>